<evidence type="ECO:0000256" key="2">
    <source>
        <dbReference type="ARBA" id="ARBA00023125"/>
    </source>
</evidence>
<evidence type="ECO:0000313" key="6">
    <source>
        <dbReference type="EMBL" id="NHO65787.1"/>
    </source>
</evidence>
<dbReference type="Gene3D" id="1.10.10.60">
    <property type="entry name" value="Homeodomain-like"/>
    <property type="match status" value="2"/>
</dbReference>
<dbReference type="GO" id="GO:0003700">
    <property type="term" value="F:DNA-binding transcription factor activity"/>
    <property type="evidence" value="ECO:0007669"/>
    <property type="project" value="InterPro"/>
</dbReference>
<dbReference type="SUPFAM" id="SSF46689">
    <property type="entry name" value="Homeodomain-like"/>
    <property type="match status" value="2"/>
</dbReference>
<dbReference type="InterPro" id="IPR050204">
    <property type="entry name" value="AraC_XylS_family_regulators"/>
</dbReference>
<comment type="caution">
    <text evidence="6">The sequence shown here is derived from an EMBL/GenBank/DDBJ whole genome shotgun (WGS) entry which is preliminary data.</text>
</comment>
<keyword evidence="3" id="KW-0010">Activator</keyword>
<evidence type="ECO:0000256" key="3">
    <source>
        <dbReference type="ARBA" id="ARBA00023159"/>
    </source>
</evidence>
<dbReference type="SUPFAM" id="SSF51215">
    <property type="entry name" value="Regulatory protein AraC"/>
    <property type="match status" value="1"/>
</dbReference>
<dbReference type="GO" id="GO:0043565">
    <property type="term" value="F:sequence-specific DNA binding"/>
    <property type="evidence" value="ECO:0007669"/>
    <property type="project" value="InterPro"/>
</dbReference>
<accession>A0A9E5JS33</accession>
<dbReference type="InterPro" id="IPR018060">
    <property type="entry name" value="HTH_AraC"/>
</dbReference>
<gene>
    <name evidence="6" type="ORF">G8770_09560</name>
</gene>
<keyword evidence="2" id="KW-0238">DNA-binding</keyword>
<dbReference type="Gene3D" id="2.60.120.280">
    <property type="entry name" value="Regulatory protein AraC"/>
    <property type="match status" value="1"/>
</dbReference>
<protein>
    <submittedName>
        <fullName evidence="6">Helix-turn-helix domain-containing protein</fullName>
    </submittedName>
</protein>
<evidence type="ECO:0000313" key="7">
    <source>
        <dbReference type="Proteomes" id="UP000787472"/>
    </source>
</evidence>
<dbReference type="InterPro" id="IPR003313">
    <property type="entry name" value="AraC-bd"/>
</dbReference>
<dbReference type="InterPro" id="IPR020449">
    <property type="entry name" value="Tscrpt_reg_AraC-type_HTH"/>
</dbReference>
<evidence type="ECO:0000256" key="1">
    <source>
        <dbReference type="ARBA" id="ARBA00023015"/>
    </source>
</evidence>
<dbReference type="PRINTS" id="PR00032">
    <property type="entry name" value="HTHARAC"/>
</dbReference>
<name>A0A9E5JS33_9GAMM</name>
<dbReference type="EMBL" id="JAAONZ010000005">
    <property type="protein sequence ID" value="NHO65787.1"/>
    <property type="molecule type" value="Genomic_DNA"/>
</dbReference>
<dbReference type="PROSITE" id="PS00041">
    <property type="entry name" value="HTH_ARAC_FAMILY_1"/>
    <property type="match status" value="1"/>
</dbReference>
<dbReference type="AlphaFoldDB" id="A0A9E5JS33"/>
<keyword evidence="1" id="KW-0805">Transcription regulation</keyword>
<dbReference type="InterPro" id="IPR037923">
    <property type="entry name" value="HTH-like"/>
</dbReference>
<dbReference type="PANTHER" id="PTHR46796">
    <property type="entry name" value="HTH-TYPE TRANSCRIPTIONAL ACTIVATOR RHAS-RELATED"/>
    <property type="match status" value="1"/>
</dbReference>
<evidence type="ECO:0000256" key="4">
    <source>
        <dbReference type="ARBA" id="ARBA00023163"/>
    </source>
</evidence>
<dbReference type="InterPro" id="IPR009057">
    <property type="entry name" value="Homeodomain-like_sf"/>
</dbReference>
<organism evidence="6 7">
    <name type="scientific">Pseudomaricurvus hydrocarbonicus</name>
    <dbReference type="NCBI Taxonomy" id="1470433"/>
    <lineage>
        <taxon>Bacteria</taxon>
        <taxon>Pseudomonadati</taxon>
        <taxon>Pseudomonadota</taxon>
        <taxon>Gammaproteobacteria</taxon>
        <taxon>Cellvibrionales</taxon>
        <taxon>Cellvibrionaceae</taxon>
        <taxon>Pseudomaricurvus</taxon>
    </lineage>
</organism>
<keyword evidence="4" id="KW-0804">Transcription</keyword>
<dbReference type="InterPro" id="IPR018062">
    <property type="entry name" value="HTH_AraC-typ_CS"/>
</dbReference>
<feature type="domain" description="HTH araC/xylS-type" evidence="5">
    <location>
        <begin position="190"/>
        <end position="288"/>
    </location>
</feature>
<sequence>MDSVQATAFINDLISILELVDQHFVALPVVSQSNLRQGEVGDAAVRRPAGKNSGWTLMLTVEGGGTFNCVRQSYASSPGDLVLLAPGALYDYRRTDDQPVWRHFWIYCNLSPAVVNSLNWQELGPYIYQLHLRPQDNLVVQEIFQQLFDLDPSEKELPTALRNNLVEQIFLRSLQWAEDASGHVINAHVKQAMNYIEQKLYDSIAVEDIAEAAGLSKARLSALFKNSLGRSMLSWRDERRMAQACQMLMNRAVKIHTVAQALGYDDALYFSRKFRQVVGKSPQAYRRKRL</sequence>
<evidence type="ECO:0000259" key="5">
    <source>
        <dbReference type="PROSITE" id="PS01124"/>
    </source>
</evidence>
<proteinExistence type="predicted"/>
<dbReference type="SMART" id="SM00342">
    <property type="entry name" value="HTH_ARAC"/>
    <property type="match status" value="1"/>
</dbReference>
<keyword evidence="7" id="KW-1185">Reference proteome</keyword>
<dbReference type="Pfam" id="PF02311">
    <property type="entry name" value="AraC_binding"/>
    <property type="match status" value="1"/>
</dbReference>
<dbReference type="Pfam" id="PF12833">
    <property type="entry name" value="HTH_18"/>
    <property type="match status" value="1"/>
</dbReference>
<reference evidence="6" key="1">
    <citation type="submission" date="2020-03" db="EMBL/GenBank/DDBJ databases">
        <authorList>
            <person name="Guo F."/>
        </authorList>
    </citation>
    <scope>NUCLEOTIDE SEQUENCE</scope>
    <source>
        <strain evidence="6">JCM 30134</strain>
    </source>
</reference>
<dbReference type="Proteomes" id="UP000787472">
    <property type="component" value="Unassembled WGS sequence"/>
</dbReference>
<dbReference type="PROSITE" id="PS01124">
    <property type="entry name" value="HTH_ARAC_FAMILY_2"/>
    <property type="match status" value="1"/>
</dbReference>